<proteinExistence type="inferred from homology"/>
<dbReference type="InterPro" id="IPR015947">
    <property type="entry name" value="PUA-like_sf"/>
</dbReference>
<dbReference type="Pfam" id="PF01472">
    <property type="entry name" value="PUA"/>
    <property type="match status" value="1"/>
</dbReference>
<dbReference type="GO" id="GO:0003723">
    <property type="term" value="F:RNA binding"/>
    <property type="evidence" value="ECO:0007669"/>
    <property type="project" value="InterPro"/>
</dbReference>
<protein>
    <recommendedName>
        <fullName evidence="3">Translation machinery-associated protein 20</fullName>
    </recommendedName>
</protein>
<comment type="function">
    <text evidence="3">Involved in translation.</text>
</comment>
<dbReference type="InterPro" id="IPR016437">
    <property type="entry name" value="MCT-1/Tma20"/>
</dbReference>
<evidence type="ECO:0000256" key="1">
    <source>
        <dbReference type="ARBA" id="ARBA00004496"/>
    </source>
</evidence>
<comment type="subcellular location">
    <subcellularLocation>
        <location evidence="1 3">Cytoplasm</location>
    </subcellularLocation>
</comment>
<dbReference type="CDD" id="cd21155">
    <property type="entry name" value="PUA_MCTS-1-like"/>
    <property type="match status" value="1"/>
</dbReference>
<dbReference type="InterPro" id="IPR041366">
    <property type="entry name" value="Pre-PUA"/>
</dbReference>
<dbReference type="GO" id="GO:0005737">
    <property type="term" value="C:cytoplasm"/>
    <property type="evidence" value="ECO:0007669"/>
    <property type="project" value="UniProtKB-SubCell"/>
</dbReference>
<dbReference type="SUPFAM" id="SSF88697">
    <property type="entry name" value="PUA domain-like"/>
    <property type="match status" value="1"/>
</dbReference>
<dbReference type="Gene3D" id="3.10.400.20">
    <property type="match status" value="1"/>
</dbReference>
<dbReference type="NCBIfam" id="TIGR00451">
    <property type="entry name" value="unchar_dom_2"/>
    <property type="match status" value="1"/>
</dbReference>
<dbReference type="PANTHER" id="PTHR22798">
    <property type="entry name" value="MCT-1 PROTEIN"/>
    <property type="match status" value="1"/>
</dbReference>
<evidence type="ECO:0000256" key="2">
    <source>
        <dbReference type="ARBA" id="ARBA00022490"/>
    </source>
</evidence>
<dbReference type="Proteomes" id="UP000037751">
    <property type="component" value="Unassembled WGS sequence"/>
</dbReference>
<dbReference type="AlphaFoldDB" id="A0A0M8MKJ5"/>
<dbReference type="VEuPathDB" id="FungiDB:Malapachy_3756"/>
<evidence type="ECO:0000313" key="5">
    <source>
        <dbReference type="EMBL" id="KOS14316.1"/>
    </source>
</evidence>
<dbReference type="CDD" id="cd11609">
    <property type="entry name" value="MCT1_N"/>
    <property type="match status" value="1"/>
</dbReference>
<dbReference type="GeneID" id="28730091"/>
<dbReference type="InterPro" id="IPR004521">
    <property type="entry name" value="Uncharacterised_CHP00451"/>
</dbReference>
<evidence type="ECO:0000256" key="3">
    <source>
        <dbReference type="PIRNR" id="PIRNR005067"/>
    </source>
</evidence>
<feature type="domain" description="PUA" evidence="4">
    <location>
        <begin position="101"/>
        <end position="186"/>
    </location>
</feature>
<dbReference type="RefSeq" id="XP_017991948.1">
    <property type="nucleotide sequence ID" value="XM_018138215.1"/>
</dbReference>
<dbReference type="PANTHER" id="PTHR22798:SF0">
    <property type="entry name" value="MALIGNANT T-CELL-AMPLIFIED SEQUENCE 1"/>
    <property type="match status" value="1"/>
</dbReference>
<name>A0A0M8MKJ5_9BASI</name>
<accession>A0A0M8MKJ5</accession>
<gene>
    <name evidence="5" type="ORF">Malapachy_3756</name>
</gene>
<organism evidence="5 6">
    <name type="scientific">Malassezia pachydermatis</name>
    <dbReference type="NCBI Taxonomy" id="77020"/>
    <lineage>
        <taxon>Eukaryota</taxon>
        <taxon>Fungi</taxon>
        <taxon>Dikarya</taxon>
        <taxon>Basidiomycota</taxon>
        <taxon>Ustilaginomycotina</taxon>
        <taxon>Malasseziomycetes</taxon>
        <taxon>Malasseziales</taxon>
        <taxon>Malasseziaceae</taxon>
        <taxon>Malassezia</taxon>
    </lineage>
</organism>
<evidence type="ECO:0000313" key="6">
    <source>
        <dbReference type="Proteomes" id="UP000037751"/>
    </source>
</evidence>
<dbReference type="GO" id="GO:0001731">
    <property type="term" value="P:formation of translation preinitiation complex"/>
    <property type="evidence" value="ECO:0007669"/>
    <property type="project" value="TreeGrafter"/>
</dbReference>
<keyword evidence="2 3" id="KW-0963">Cytoplasm</keyword>
<dbReference type="SMART" id="SM00359">
    <property type="entry name" value="PUA"/>
    <property type="match status" value="1"/>
</dbReference>
<evidence type="ECO:0000259" key="4">
    <source>
        <dbReference type="SMART" id="SM00359"/>
    </source>
</evidence>
<comment type="similarity">
    <text evidence="3">Belongs to the TMA20 family.</text>
</comment>
<dbReference type="PROSITE" id="PS50890">
    <property type="entry name" value="PUA"/>
    <property type="match status" value="1"/>
</dbReference>
<sequence>MSLFKKLDPKADLGTPSSLKSSIQRGIRTKLLEQYATTLGADDGALLEKIWPKKESLTSAKFKREHVQLLLLKNMPLFFQQYDGPYLPTLQLLHQYPMLLPSIQVDRGAIKFLLSGANVMSPGLTSAGGHLPDPSKGETPLPKGTAVAIKAQGKEYEVAVGVLQLDTEEIRAKGKGIAVDNVHYLGDDLWAICAKGGLA</sequence>
<dbReference type="Pfam" id="PF17832">
    <property type="entry name" value="Pre-PUA"/>
    <property type="match status" value="1"/>
</dbReference>
<reference evidence="5 6" key="1">
    <citation type="submission" date="2015-07" db="EMBL/GenBank/DDBJ databases">
        <title>Draft Genome Sequence of Malassezia furfur CBS1878 and Malassezia pachydermatis CBS1879.</title>
        <authorList>
            <person name="Triana S."/>
            <person name="Ohm R."/>
            <person name="Gonzalez A."/>
            <person name="DeCock H."/>
            <person name="Restrepo S."/>
            <person name="Celis A."/>
        </authorList>
    </citation>
    <scope>NUCLEOTIDE SEQUENCE [LARGE SCALE GENOMIC DNA]</scope>
    <source>
        <strain evidence="5 6">CBS 1879</strain>
    </source>
</reference>
<keyword evidence="6" id="KW-1185">Reference proteome</keyword>
<dbReference type="STRING" id="77020.A0A0M8MKJ5"/>
<dbReference type="PIRSF" id="PIRSF005067">
    <property type="entry name" value="Tma_RNA-bind_prd"/>
    <property type="match status" value="1"/>
</dbReference>
<comment type="caution">
    <text evidence="5">The sequence shown here is derived from an EMBL/GenBank/DDBJ whole genome shotgun (WGS) entry which is preliminary data.</text>
</comment>
<dbReference type="InterPro" id="IPR002478">
    <property type="entry name" value="PUA"/>
</dbReference>
<dbReference type="OrthoDB" id="10249667at2759"/>
<dbReference type="EMBL" id="LGAV01000004">
    <property type="protein sequence ID" value="KOS14316.1"/>
    <property type="molecule type" value="Genomic_DNA"/>
</dbReference>